<evidence type="ECO:0000313" key="3">
    <source>
        <dbReference type="EMBL" id="PWI65017.1"/>
    </source>
</evidence>
<name>A0A2U3DRY6_PURLI</name>
<feature type="compositionally biased region" description="Basic and acidic residues" evidence="2">
    <location>
        <begin position="940"/>
        <end position="961"/>
    </location>
</feature>
<dbReference type="Proteomes" id="UP000245956">
    <property type="component" value="Unassembled WGS sequence"/>
</dbReference>
<feature type="compositionally biased region" description="Acidic residues" evidence="2">
    <location>
        <begin position="784"/>
        <end position="794"/>
    </location>
</feature>
<proteinExistence type="predicted"/>
<feature type="compositionally biased region" description="Basic and acidic residues" evidence="2">
    <location>
        <begin position="1009"/>
        <end position="1020"/>
    </location>
</feature>
<organism evidence="3 4">
    <name type="scientific">Purpureocillium lilacinum</name>
    <name type="common">Paecilomyces lilacinus</name>
    <dbReference type="NCBI Taxonomy" id="33203"/>
    <lineage>
        <taxon>Eukaryota</taxon>
        <taxon>Fungi</taxon>
        <taxon>Dikarya</taxon>
        <taxon>Ascomycota</taxon>
        <taxon>Pezizomycotina</taxon>
        <taxon>Sordariomycetes</taxon>
        <taxon>Hypocreomycetidae</taxon>
        <taxon>Hypocreales</taxon>
        <taxon>Ophiocordycipitaceae</taxon>
        <taxon>Purpureocillium</taxon>
    </lineage>
</organism>
<dbReference type="Gene3D" id="1.10.287.1490">
    <property type="match status" value="1"/>
</dbReference>
<protein>
    <submittedName>
        <fullName evidence="3">Uncharacterized protein</fullName>
    </submittedName>
</protein>
<feature type="compositionally biased region" description="Basic and acidic residues" evidence="2">
    <location>
        <begin position="1091"/>
        <end position="1102"/>
    </location>
</feature>
<feature type="compositionally biased region" description="Pro residues" evidence="2">
    <location>
        <begin position="1032"/>
        <end position="1050"/>
    </location>
</feature>
<dbReference type="AlphaFoldDB" id="A0A2U3DRY6"/>
<feature type="compositionally biased region" description="Basic and acidic residues" evidence="2">
    <location>
        <begin position="1051"/>
        <end position="1075"/>
    </location>
</feature>
<dbReference type="EMBL" id="LCWV01000040">
    <property type="protein sequence ID" value="PWI65017.1"/>
    <property type="molecule type" value="Genomic_DNA"/>
</dbReference>
<gene>
    <name evidence="3" type="ORF">PCL_08376</name>
</gene>
<feature type="region of interest" description="Disordered" evidence="2">
    <location>
        <begin position="921"/>
        <end position="1211"/>
    </location>
</feature>
<evidence type="ECO:0000256" key="2">
    <source>
        <dbReference type="SAM" id="MobiDB-lite"/>
    </source>
</evidence>
<reference evidence="3 4" key="1">
    <citation type="journal article" date="2016" name="Front. Microbiol.">
        <title>Genome and transcriptome sequences reveal the specific parasitism of the nematophagous Purpureocillium lilacinum 36-1.</title>
        <authorList>
            <person name="Xie J."/>
            <person name="Li S."/>
            <person name="Mo C."/>
            <person name="Xiao X."/>
            <person name="Peng D."/>
            <person name="Wang G."/>
            <person name="Xiao Y."/>
        </authorList>
    </citation>
    <scope>NUCLEOTIDE SEQUENCE [LARGE SCALE GENOMIC DNA]</scope>
    <source>
        <strain evidence="3 4">36-1</strain>
    </source>
</reference>
<feature type="coiled-coil region" evidence="1">
    <location>
        <begin position="637"/>
        <end position="745"/>
    </location>
</feature>
<evidence type="ECO:0000256" key="1">
    <source>
        <dbReference type="SAM" id="Coils"/>
    </source>
</evidence>
<sequence length="1211" mass="138838">MQLTCLEKISYVSGAMTSQERMQEINELKAKHLIELACVPLDALSFPFSTNLNNGNIERLREAFRGARCFNEKEEYLIPAIISRQDFDKGVITKRNAHRPALFDPAPGMKLQCLRGLHRVRAAQTLCYPPERWLVAIYDSEHIGYKATRDLEEEYDLAKIPSDGHFYYKIRLYEGRHGNESDCTLAGWWYARLNGHPRDRNAGRTMERLNKHPLYDSALNGLHRIEALYSAYRIDSKIGFSFGSIPRLLTLGCREELIDTSLRRLKDFWHDVFDGDESIMRGMDASSVTVLEGMAPGAIEEHWATLSGLVKTGKVFTALDKKSRRRCFKRLCSATRRVQVPSFGVFFKNLTYFETLKSCLNRLVDDPQDETVCNYKAKGRRANRDRDESIRSAFKRAFSFRDCQRLIQVDESNMVRVRIDDEKIAFDVAYRQLWLFAIRRQADMPIRQQPKKVGPRGDPANRAVLYEFALLAQTLGFMNPTIRRLLDPTQHPDRAAVRQMLEDTRKGYSYPDIERSISACLAQMNSAVPASKKVQSNDPECGDKVKLWGRPWDAHATADRPRLYLHTLHRPWDGRQERSISSYFVARSQYFSWFGEELDVELSISDTDPRVPLYGESRTLLENNTPSPEMDERPDGLQEHEDRLTALKEEERQLEGQLKATKEALEEDVSRLRSEREQLKQDKTKLKDKMKDIHARNKKAVDQNESLKSESKRLEEVRNGLHEKVKSLDEEIADLERKRESLIGLLCDLEQEYGEWFKGFRAVNLENQDQPEMVDADTVSAFEPGDDDDTEPGFDETMAGLDTEDEYGQGGDMERDEDGHDTDMDKGSDNEPERGVVIRFVNYNHAEKKLAVRNEASGQNETESIARGLKVEGYRLYVYKPAGSGGLLEIAREVGRENCYRAAKARRDKTILVVLDSEGVPEPRRREDRWRKRHRATPKTRHDEFRPNRNRSEAGTKNDFRRKNRKRLQARTAATQQRADERRTGWNPSSSGQELREAKLKHPTVPRSVRPEPLRPEPLRPEPQPEPERPDPLLPEPRPEPPSQQPPPEPPRPKPDQSTLGERKADEQKRQDGDYGLRSSGESLRVQVVDGHLRLRSDDQRAAGDAMLTGAKNTRDGVRPKRPATPGPANSTLTEQDDEEQEANDRYIKPPPTRGFLRGGGALDPHRGKRRRLDGEGEEHQGENIQDMQGVETYKPEGHVEPEGAESDSTW</sequence>
<dbReference type="InterPro" id="IPR022198">
    <property type="entry name" value="DUF3723"/>
</dbReference>
<accession>A0A2U3DRY6</accession>
<keyword evidence="1" id="KW-0175">Coiled coil</keyword>
<feature type="compositionally biased region" description="Basic and acidic residues" evidence="2">
    <location>
        <begin position="1173"/>
        <end position="1182"/>
    </location>
</feature>
<evidence type="ECO:0000313" key="4">
    <source>
        <dbReference type="Proteomes" id="UP000245956"/>
    </source>
</evidence>
<feature type="compositionally biased region" description="Basic and acidic residues" evidence="2">
    <location>
        <begin position="921"/>
        <end position="930"/>
    </location>
</feature>
<comment type="caution">
    <text evidence="3">The sequence shown here is derived from an EMBL/GenBank/DDBJ whole genome shotgun (WGS) entry which is preliminary data.</text>
</comment>
<feature type="region of interest" description="Disordered" evidence="2">
    <location>
        <begin position="782"/>
        <end position="831"/>
    </location>
</feature>
<dbReference type="Pfam" id="PF12520">
    <property type="entry name" value="DUF3723"/>
    <property type="match status" value="1"/>
</dbReference>
<feature type="compositionally biased region" description="Basic and acidic residues" evidence="2">
    <location>
        <begin position="817"/>
        <end position="831"/>
    </location>
</feature>